<dbReference type="PROSITE" id="PS51257">
    <property type="entry name" value="PROKAR_LIPOPROTEIN"/>
    <property type="match status" value="1"/>
</dbReference>
<reference evidence="1" key="1">
    <citation type="submission" date="2018-05" db="EMBL/GenBank/DDBJ databases">
        <authorList>
            <person name="Lanie J.A."/>
            <person name="Ng W.-L."/>
            <person name="Kazmierczak K.M."/>
            <person name="Andrzejewski T.M."/>
            <person name="Davidsen T.M."/>
            <person name="Wayne K.J."/>
            <person name="Tettelin H."/>
            <person name="Glass J.I."/>
            <person name="Rusch D."/>
            <person name="Podicherti R."/>
            <person name="Tsui H.-C.T."/>
            <person name="Winkler M.E."/>
        </authorList>
    </citation>
    <scope>NUCLEOTIDE SEQUENCE</scope>
</reference>
<gene>
    <name evidence="1" type="ORF">METZ01_LOCUS161442</name>
</gene>
<dbReference type="AlphaFoldDB" id="A0A382B4A0"/>
<protein>
    <recommendedName>
        <fullName evidence="2">Lipocalin-like domain-containing protein</fullName>
    </recommendedName>
</protein>
<evidence type="ECO:0008006" key="2">
    <source>
        <dbReference type="Google" id="ProtNLM"/>
    </source>
</evidence>
<organism evidence="1">
    <name type="scientific">marine metagenome</name>
    <dbReference type="NCBI Taxonomy" id="408172"/>
    <lineage>
        <taxon>unclassified sequences</taxon>
        <taxon>metagenomes</taxon>
        <taxon>ecological metagenomes</taxon>
    </lineage>
</organism>
<sequence>MKVKTGMLRARTLQAWAILALSLLWFAGCGNVKRENPLDPSVGGGVTLRDQLIGSWSRDELSANEIYLFRVDGSVELKSYSSPSGGTVDRNQSFPTTRVRVSAGTYTLVGNLLTLFYTRAQSNDPADEVQVPSGNTTVEIAIQRSTLTMTLTDGKVFYARLN</sequence>
<evidence type="ECO:0000313" key="1">
    <source>
        <dbReference type="EMBL" id="SVB08588.1"/>
    </source>
</evidence>
<name>A0A382B4A0_9ZZZZ</name>
<accession>A0A382B4A0</accession>
<proteinExistence type="predicted"/>
<dbReference type="EMBL" id="UINC01028134">
    <property type="protein sequence ID" value="SVB08588.1"/>
    <property type="molecule type" value="Genomic_DNA"/>
</dbReference>